<evidence type="ECO:0000256" key="1">
    <source>
        <dbReference type="SAM" id="MobiDB-lite"/>
    </source>
</evidence>
<proteinExistence type="predicted"/>
<keyword evidence="3" id="KW-1185">Reference proteome</keyword>
<protein>
    <submittedName>
        <fullName evidence="2">Uncharacterized protein</fullName>
    </submittedName>
</protein>
<feature type="compositionally biased region" description="Polar residues" evidence="1">
    <location>
        <begin position="1"/>
        <end position="10"/>
    </location>
</feature>
<dbReference type="Proteomes" id="UP000275078">
    <property type="component" value="Unassembled WGS sequence"/>
</dbReference>
<organism evidence="2 3">
    <name type="scientific">Ascobolus immersus RN42</name>
    <dbReference type="NCBI Taxonomy" id="1160509"/>
    <lineage>
        <taxon>Eukaryota</taxon>
        <taxon>Fungi</taxon>
        <taxon>Dikarya</taxon>
        <taxon>Ascomycota</taxon>
        <taxon>Pezizomycotina</taxon>
        <taxon>Pezizomycetes</taxon>
        <taxon>Pezizales</taxon>
        <taxon>Ascobolaceae</taxon>
        <taxon>Ascobolus</taxon>
    </lineage>
</organism>
<name>A0A3N4I825_ASCIM</name>
<reference evidence="2 3" key="1">
    <citation type="journal article" date="2018" name="Nat. Ecol. Evol.">
        <title>Pezizomycetes genomes reveal the molecular basis of ectomycorrhizal truffle lifestyle.</title>
        <authorList>
            <person name="Murat C."/>
            <person name="Payen T."/>
            <person name="Noel B."/>
            <person name="Kuo A."/>
            <person name="Morin E."/>
            <person name="Chen J."/>
            <person name="Kohler A."/>
            <person name="Krizsan K."/>
            <person name="Balestrini R."/>
            <person name="Da Silva C."/>
            <person name="Montanini B."/>
            <person name="Hainaut M."/>
            <person name="Levati E."/>
            <person name="Barry K.W."/>
            <person name="Belfiori B."/>
            <person name="Cichocki N."/>
            <person name="Clum A."/>
            <person name="Dockter R.B."/>
            <person name="Fauchery L."/>
            <person name="Guy J."/>
            <person name="Iotti M."/>
            <person name="Le Tacon F."/>
            <person name="Lindquist E.A."/>
            <person name="Lipzen A."/>
            <person name="Malagnac F."/>
            <person name="Mello A."/>
            <person name="Molinier V."/>
            <person name="Miyauchi S."/>
            <person name="Poulain J."/>
            <person name="Riccioni C."/>
            <person name="Rubini A."/>
            <person name="Sitrit Y."/>
            <person name="Splivallo R."/>
            <person name="Traeger S."/>
            <person name="Wang M."/>
            <person name="Zifcakova L."/>
            <person name="Wipf D."/>
            <person name="Zambonelli A."/>
            <person name="Paolocci F."/>
            <person name="Nowrousian M."/>
            <person name="Ottonello S."/>
            <person name="Baldrian P."/>
            <person name="Spatafora J.W."/>
            <person name="Henrissat B."/>
            <person name="Nagy L.G."/>
            <person name="Aury J.M."/>
            <person name="Wincker P."/>
            <person name="Grigoriev I.V."/>
            <person name="Bonfante P."/>
            <person name="Martin F.M."/>
        </authorList>
    </citation>
    <scope>NUCLEOTIDE SEQUENCE [LARGE SCALE GENOMIC DNA]</scope>
    <source>
        <strain evidence="2 3">RN42</strain>
    </source>
</reference>
<feature type="region of interest" description="Disordered" evidence="1">
    <location>
        <begin position="1"/>
        <end position="183"/>
    </location>
</feature>
<sequence>MSPVNQSRYRQVSPVHARAPQQSTSPHGSLSRSRHHDVEHHYEPQHMAGGIDGSQTPMHMDVDRHARARARRTPGRMSTPLPPAPLHQDTALGASLAEYHNKATERRTRLREGRRRLMSTPPADTVEGKEYRRMSRVHNRDWSRDARRDGRVSPGDFEREDYDHDQGGRDQVQQPPDPEPAKPLRKVRMSTMADKQAKKLGIQFPESMIFMPTSEVNEWIPPNSTMTKGRIIRPAQDAYYYQRQREVQRRRSSRRDVVREEKVWYDDLVNVQMSCDVT</sequence>
<feature type="compositionally biased region" description="Basic and acidic residues" evidence="1">
    <location>
        <begin position="99"/>
        <end position="111"/>
    </location>
</feature>
<dbReference type="AlphaFoldDB" id="A0A3N4I825"/>
<feature type="compositionally biased region" description="Polar residues" evidence="1">
    <location>
        <begin position="20"/>
        <end position="31"/>
    </location>
</feature>
<accession>A0A3N4I825</accession>
<feature type="compositionally biased region" description="Basic and acidic residues" evidence="1">
    <location>
        <begin position="126"/>
        <end position="151"/>
    </location>
</feature>
<dbReference type="EMBL" id="ML119718">
    <property type="protein sequence ID" value="RPA77934.1"/>
    <property type="molecule type" value="Genomic_DNA"/>
</dbReference>
<evidence type="ECO:0000313" key="2">
    <source>
        <dbReference type="EMBL" id="RPA77934.1"/>
    </source>
</evidence>
<gene>
    <name evidence="2" type="ORF">BJ508DRAFT_329702</name>
</gene>
<evidence type="ECO:0000313" key="3">
    <source>
        <dbReference type="Proteomes" id="UP000275078"/>
    </source>
</evidence>